<proteinExistence type="predicted"/>
<dbReference type="Gene3D" id="3.40.50.150">
    <property type="entry name" value="Vaccinia Virus protein VP39"/>
    <property type="match status" value="1"/>
</dbReference>
<dbReference type="SUPFAM" id="SSF53335">
    <property type="entry name" value="S-adenosyl-L-methionine-dependent methyltransferases"/>
    <property type="match status" value="1"/>
</dbReference>
<organism evidence="3 4">
    <name type="scientific">Kalanchoe fedtschenkoi</name>
    <name type="common">Lavender scallops</name>
    <name type="synonym">South American air plant</name>
    <dbReference type="NCBI Taxonomy" id="63787"/>
    <lineage>
        <taxon>Eukaryota</taxon>
        <taxon>Viridiplantae</taxon>
        <taxon>Streptophyta</taxon>
        <taxon>Embryophyta</taxon>
        <taxon>Tracheophyta</taxon>
        <taxon>Spermatophyta</taxon>
        <taxon>Magnoliopsida</taxon>
        <taxon>eudicotyledons</taxon>
        <taxon>Gunneridae</taxon>
        <taxon>Pentapetalae</taxon>
        <taxon>Saxifragales</taxon>
        <taxon>Crassulaceae</taxon>
        <taxon>Kalanchoe</taxon>
    </lineage>
</organism>
<dbReference type="AlphaFoldDB" id="A0A7N0TL90"/>
<dbReference type="InterPro" id="IPR029063">
    <property type="entry name" value="SAM-dependent_MTases_sf"/>
</dbReference>
<dbReference type="GO" id="GO:0008757">
    <property type="term" value="F:S-adenosylmethionine-dependent methyltransferase activity"/>
    <property type="evidence" value="ECO:0007669"/>
    <property type="project" value="InterPro"/>
</dbReference>
<keyword evidence="4" id="KW-1185">Reference proteome</keyword>
<feature type="transmembrane region" description="Helical" evidence="1">
    <location>
        <begin position="21"/>
        <end position="43"/>
    </location>
</feature>
<dbReference type="EnsemblPlants" id="Kaladp0039s0436.1.v1.1">
    <property type="protein sequence ID" value="Kaladp0039s0436.1.v1.1"/>
    <property type="gene ID" value="Kaladp0039s0436.v1.1"/>
</dbReference>
<protein>
    <recommendedName>
        <fullName evidence="2">Methyltransferase type 11 domain-containing protein</fullName>
    </recommendedName>
</protein>
<evidence type="ECO:0000313" key="3">
    <source>
        <dbReference type="EnsemblPlants" id="Kaladp0039s0436.1.v1.1"/>
    </source>
</evidence>
<dbReference type="InterPro" id="IPR013216">
    <property type="entry name" value="Methyltransf_11"/>
</dbReference>
<keyword evidence="1" id="KW-0472">Membrane</keyword>
<dbReference type="PANTHER" id="PTHR45085">
    <property type="entry name" value="F21J9.14"/>
    <property type="match status" value="1"/>
</dbReference>
<feature type="domain" description="Methyltransferase type 11" evidence="2">
    <location>
        <begin position="114"/>
        <end position="194"/>
    </location>
</feature>
<dbReference type="OMA" id="WMTQVSS"/>
<evidence type="ECO:0000256" key="1">
    <source>
        <dbReference type="SAM" id="Phobius"/>
    </source>
</evidence>
<reference evidence="3" key="1">
    <citation type="submission" date="2021-01" db="UniProtKB">
        <authorList>
            <consortium name="EnsemblPlants"/>
        </authorList>
    </citation>
    <scope>IDENTIFICATION</scope>
</reference>
<sequence length="254" mass="28676">MNPLIEILDQTQTHMERHVHIFLNRLSVIFFTVATLILISIFLQTPETCIPANSPIKPHHKFPRSTCDFRPRQFVSIEKRNKRLWSTDDWKKKVASYAGFFSDLGLLTDRSRVLCVSAGAGHEVMALADQGIKDVTGVELVEVPPLVSRADPHNLPFFDSVFDVAFSAHFDEALFPERYAREMERTVRGGGECVLAVEECSDEAAKEIAGLFGRSRFVGAANVSLIGLRKTRIVMKQTQDYRLYLSSWLSLKCS</sequence>
<evidence type="ECO:0000313" key="4">
    <source>
        <dbReference type="Proteomes" id="UP000594263"/>
    </source>
</evidence>
<dbReference type="Proteomes" id="UP000594263">
    <property type="component" value="Unplaced"/>
</dbReference>
<dbReference type="Pfam" id="PF08241">
    <property type="entry name" value="Methyltransf_11"/>
    <property type="match status" value="1"/>
</dbReference>
<dbReference type="Gramene" id="Kaladp0039s0436.1.v1.1">
    <property type="protein sequence ID" value="Kaladp0039s0436.1.v1.1"/>
    <property type="gene ID" value="Kaladp0039s0436.v1.1"/>
</dbReference>
<dbReference type="PANTHER" id="PTHR45085:SF3">
    <property type="entry name" value="S-ADENOSYL-L-METHIONINE-DEPENDENT METHYLTRANSFERASES SUPERFAMILY PROTEIN"/>
    <property type="match status" value="1"/>
</dbReference>
<evidence type="ECO:0000259" key="2">
    <source>
        <dbReference type="Pfam" id="PF08241"/>
    </source>
</evidence>
<keyword evidence="1" id="KW-0812">Transmembrane</keyword>
<accession>A0A7N0TL90</accession>
<name>A0A7N0TL90_KALFE</name>
<keyword evidence="1" id="KW-1133">Transmembrane helix</keyword>